<name>A0A0E9VJN3_ANGAN</name>
<reference evidence="1" key="2">
    <citation type="journal article" date="2015" name="Fish Shellfish Immunol.">
        <title>Early steps in the European eel (Anguilla anguilla)-Vibrio vulnificus interaction in the gills: Role of the RtxA13 toxin.</title>
        <authorList>
            <person name="Callol A."/>
            <person name="Pajuelo D."/>
            <person name="Ebbesson L."/>
            <person name="Teles M."/>
            <person name="MacKenzie S."/>
            <person name="Amaro C."/>
        </authorList>
    </citation>
    <scope>NUCLEOTIDE SEQUENCE</scope>
</reference>
<protein>
    <submittedName>
        <fullName evidence="1">Uncharacterized protein</fullName>
    </submittedName>
</protein>
<dbReference type="AlphaFoldDB" id="A0A0E9VJN3"/>
<accession>A0A0E9VJN3</accession>
<proteinExistence type="predicted"/>
<reference evidence="1" key="1">
    <citation type="submission" date="2014-11" db="EMBL/GenBank/DDBJ databases">
        <authorList>
            <person name="Amaro Gonzalez C."/>
        </authorList>
    </citation>
    <scope>NUCLEOTIDE SEQUENCE</scope>
</reference>
<organism evidence="1">
    <name type="scientific">Anguilla anguilla</name>
    <name type="common">European freshwater eel</name>
    <name type="synonym">Muraena anguilla</name>
    <dbReference type="NCBI Taxonomy" id="7936"/>
    <lineage>
        <taxon>Eukaryota</taxon>
        <taxon>Metazoa</taxon>
        <taxon>Chordata</taxon>
        <taxon>Craniata</taxon>
        <taxon>Vertebrata</taxon>
        <taxon>Euteleostomi</taxon>
        <taxon>Actinopterygii</taxon>
        <taxon>Neopterygii</taxon>
        <taxon>Teleostei</taxon>
        <taxon>Anguilliformes</taxon>
        <taxon>Anguillidae</taxon>
        <taxon>Anguilla</taxon>
    </lineage>
</organism>
<sequence length="41" mass="4602">MSRISTPSVDVYVLSGSLWKLFVAIANENGSSFFDRFTDML</sequence>
<evidence type="ECO:0000313" key="1">
    <source>
        <dbReference type="EMBL" id="JAH78252.1"/>
    </source>
</evidence>
<dbReference type="EMBL" id="GBXM01030325">
    <property type="protein sequence ID" value="JAH78252.1"/>
    <property type="molecule type" value="Transcribed_RNA"/>
</dbReference>